<proteinExistence type="predicted"/>
<reference evidence="1 2" key="1">
    <citation type="submission" date="2024-08" db="EMBL/GenBank/DDBJ databases">
        <title>Gnathostoma spinigerum genome.</title>
        <authorList>
            <person name="Gonzalez-Bertolin B."/>
            <person name="Monzon S."/>
            <person name="Zaballos A."/>
            <person name="Jimenez P."/>
            <person name="Dekumyoy P."/>
            <person name="Varona S."/>
            <person name="Cuesta I."/>
            <person name="Sumanam S."/>
            <person name="Adisakwattana P."/>
            <person name="Gasser R.B."/>
            <person name="Hernandez-Gonzalez A."/>
            <person name="Young N.D."/>
            <person name="Perteguer M.J."/>
        </authorList>
    </citation>
    <scope>NUCLEOTIDE SEQUENCE [LARGE SCALE GENOMIC DNA]</scope>
    <source>
        <strain evidence="1">AL3</strain>
        <tissue evidence="1">Liver</tissue>
    </source>
</reference>
<comment type="caution">
    <text evidence="1">The sequence shown here is derived from an EMBL/GenBank/DDBJ whole genome shotgun (WGS) entry which is preliminary data.</text>
</comment>
<dbReference type="Proteomes" id="UP001608902">
    <property type="component" value="Unassembled WGS sequence"/>
</dbReference>
<sequence>MKQTIDTLKTNGYPINSSLHLNKYLHILLPYPRVRYTHKKSFQTSLAIPYINNKFTEDFTSILKHNLPIKLIITPPPTLNKLLVRNRIYDKDWSDETFCIICSTNKTGDLYYMLDYMPSSHL</sequence>
<dbReference type="EMBL" id="JBGFUD010003496">
    <property type="protein sequence ID" value="MFH4978764.1"/>
    <property type="molecule type" value="Genomic_DNA"/>
</dbReference>
<accession>A0ABD6EFJ5</accession>
<name>A0ABD6EFJ5_9BILA</name>
<evidence type="ECO:0000313" key="2">
    <source>
        <dbReference type="Proteomes" id="UP001608902"/>
    </source>
</evidence>
<evidence type="ECO:0000313" key="1">
    <source>
        <dbReference type="EMBL" id="MFH4978764.1"/>
    </source>
</evidence>
<gene>
    <name evidence="1" type="ORF">AB6A40_005473</name>
</gene>
<keyword evidence="2" id="KW-1185">Reference proteome</keyword>
<organism evidence="1 2">
    <name type="scientific">Gnathostoma spinigerum</name>
    <dbReference type="NCBI Taxonomy" id="75299"/>
    <lineage>
        <taxon>Eukaryota</taxon>
        <taxon>Metazoa</taxon>
        <taxon>Ecdysozoa</taxon>
        <taxon>Nematoda</taxon>
        <taxon>Chromadorea</taxon>
        <taxon>Rhabditida</taxon>
        <taxon>Spirurina</taxon>
        <taxon>Gnathostomatomorpha</taxon>
        <taxon>Gnathostomatoidea</taxon>
        <taxon>Gnathostomatidae</taxon>
        <taxon>Gnathostoma</taxon>
    </lineage>
</organism>
<protein>
    <submittedName>
        <fullName evidence="1">Uncharacterized protein</fullName>
    </submittedName>
</protein>
<dbReference type="AlphaFoldDB" id="A0ABD6EFJ5"/>